<keyword evidence="1" id="KW-0812">Transmembrane</keyword>
<protein>
    <submittedName>
        <fullName evidence="2">Uncharacterized protein</fullName>
    </submittedName>
</protein>
<keyword evidence="1" id="KW-1133">Transmembrane helix</keyword>
<proteinExistence type="predicted"/>
<feature type="transmembrane region" description="Helical" evidence="1">
    <location>
        <begin position="6"/>
        <end position="24"/>
    </location>
</feature>
<organism evidence="2">
    <name type="scientific">Anguilla anguilla</name>
    <name type="common">European freshwater eel</name>
    <name type="synonym">Muraena anguilla</name>
    <dbReference type="NCBI Taxonomy" id="7936"/>
    <lineage>
        <taxon>Eukaryota</taxon>
        <taxon>Metazoa</taxon>
        <taxon>Chordata</taxon>
        <taxon>Craniata</taxon>
        <taxon>Vertebrata</taxon>
        <taxon>Euteleostomi</taxon>
        <taxon>Actinopterygii</taxon>
        <taxon>Neopterygii</taxon>
        <taxon>Teleostei</taxon>
        <taxon>Anguilliformes</taxon>
        <taxon>Anguillidae</taxon>
        <taxon>Anguilla</taxon>
    </lineage>
</organism>
<reference evidence="2" key="1">
    <citation type="submission" date="2014-11" db="EMBL/GenBank/DDBJ databases">
        <authorList>
            <person name="Amaro Gonzalez C."/>
        </authorList>
    </citation>
    <scope>NUCLEOTIDE SEQUENCE</scope>
</reference>
<evidence type="ECO:0000256" key="1">
    <source>
        <dbReference type="SAM" id="Phobius"/>
    </source>
</evidence>
<keyword evidence="1" id="KW-0472">Membrane</keyword>
<evidence type="ECO:0000313" key="2">
    <source>
        <dbReference type="EMBL" id="JAI04455.1"/>
    </source>
</evidence>
<dbReference type="AlphaFoldDB" id="A0A0E9XP91"/>
<name>A0A0E9XP91_ANGAN</name>
<dbReference type="EMBL" id="GBXM01004123">
    <property type="protein sequence ID" value="JAI04455.1"/>
    <property type="molecule type" value="Transcribed_RNA"/>
</dbReference>
<sequence>MIWYWWEGFITSLLLSLLMHNLSLKKKQKKDRIWRARIQLIQVPEGQNQNTNKVLDKQCYYR</sequence>
<reference evidence="2" key="2">
    <citation type="journal article" date="2015" name="Fish Shellfish Immunol.">
        <title>Early steps in the European eel (Anguilla anguilla)-Vibrio vulnificus interaction in the gills: Role of the RtxA13 toxin.</title>
        <authorList>
            <person name="Callol A."/>
            <person name="Pajuelo D."/>
            <person name="Ebbesson L."/>
            <person name="Teles M."/>
            <person name="MacKenzie S."/>
            <person name="Amaro C."/>
        </authorList>
    </citation>
    <scope>NUCLEOTIDE SEQUENCE</scope>
</reference>
<accession>A0A0E9XP91</accession>